<feature type="region of interest" description="Disordered" evidence="2">
    <location>
        <begin position="1"/>
        <end position="68"/>
    </location>
</feature>
<gene>
    <name evidence="3" type="ORF">NQ318_006089</name>
</gene>
<dbReference type="Proteomes" id="UP001162162">
    <property type="component" value="Unassembled WGS sequence"/>
</dbReference>
<dbReference type="Gene3D" id="3.30.70.330">
    <property type="match status" value="1"/>
</dbReference>
<evidence type="ECO:0000313" key="4">
    <source>
        <dbReference type="Proteomes" id="UP001162162"/>
    </source>
</evidence>
<reference evidence="3" key="1">
    <citation type="journal article" date="2023" name="Insect Mol. Biol.">
        <title>Genome sequencing provides insights into the evolution of gene families encoding plant cell wall-degrading enzymes in longhorned beetles.</title>
        <authorList>
            <person name="Shin N.R."/>
            <person name="Okamura Y."/>
            <person name="Kirsch R."/>
            <person name="Pauchet Y."/>
        </authorList>
    </citation>
    <scope>NUCLEOTIDE SEQUENCE</scope>
    <source>
        <strain evidence="3">AMC_N1</strain>
    </source>
</reference>
<proteinExistence type="predicted"/>
<feature type="compositionally biased region" description="Acidic residues" evidence="2">
    <location>
        <begin position="51"/>
        <end position="61"/>
    </location>
</feature>
<dbReference type="InterPro" id="IPR012677">
    <property type="entry name" value="Nucleotide-bd_a/b_plait_sf"/>
</dbReference>
<protein>
    <recommendedName>
        <fullName evidence="5">RRM domain-containing protein</fullName>
    </recommendedName>
</protein>
<dbReference type="PANTHER" id="PTHR16105:SF0">
    <property type="entry name" value="RNA-BINDING REGION-CONTAINING PROTEIN 3"/>
    <property type="match status" value="1"/>
</dbReference>
<comment type="caution">
    <text evidence="3">The sequence shown here is derived from an EMBL/GenBank/DDBJ whole genome shotgun (WGS) entry which is preliminary data.</text>
</comment>
<name>A0AAV8Z1Y8_9CUCU</name>
<dbReference type="PANTHER" id="PTHR16105">
    <property type="entry name" value="RNA-BINDING REGION-CONTAINING PROTEIN 3"/>
    <property type="match status" value="1"/>
</dbReference>
<keyword evidence="4" id="KW-1185">Reference proteome</keyword>
<evidence type="ECO:0000256" key="2">
    <source>
        <dbReference type="SAM" id="MobiDB-lite"/>
    </source>
</evidence>
<accession>A0AAV8Z1Y8</accession>
<dbReference type="GO" id="GO:0097157">
    <property type="term" value="F:pre-mRNA intronic binding"/>
    <property type="evidence" value="ECO:0007669"/>
    <property type="project" value="TreeGrafter"/>
</dbReference>
<feature type="compositionally biased region" description="Pro residues" evidence="2">
    <location>
        <begin position="37"/>
        <end position="46"/>
    </location>
</feature>
<dbReference type="GO" id="GO:0000398">
    <property type="term" value="P:mRNA splicing, via spliceosome"/>
    <property type="evidence" value="ECO:0007669"/>
    <property type="project" value="TreeGrafter"/>
</dbReference>
<sequence length="266" mass="30110">MNKMNLPPPFVVETPVRTITPSQHPVVQRPVEKVATPPEPQPPQKPPESSSESELETDEEDYFRNRQYIPLKRKVSQKKAVKRPKFIKPPVVSTSGVQKPVEKPENVFEKVEVQVQKKIELKVTSGTLENQQEKPAEPEKTGSFGILLPLIKPDVPQEDPVAQEKAESEQNAITAEELAANQIPHKDLGVLPVFKNYHPGAPTCRLYIKNCAKSVVAKDLEYIYNRYRVSEGETPSQFDIRLMQEGRMKGQAFVTLDNVEAQRRKL</sequence>
<evidence type="ECO:0000313" key="3">
    <source>
        <dbReference type="EMBL" id="KAJ8958152.1"/>
    </source>
</evidence>
<evidence type="ECO:0008006" key="5">
    <source>
        <dbReference type="Google" id="ProtNLM"/>
    </source>
</evidence>
<evidence type="ECO:0000256" key="1">
    <source>
        <dbReference type="ARBA" id="ARBA00022884"/>
    </source>
</evidence>
<dbReference type="InterPro" id="IPR045164">
    <property type="entry name" value="RBM41/RNPC3"/>
</dbReference>
<dbReference type="GO" id="GO:0030626">
    <property type="term" value="F:U12 snRNA binding"/>
    <property type="evidence" value="ECO:0007669"/>
    <property type="project" value="TreeGrafter"/>
</dbReference>
<organism evidence="3 4">
    <name type="scientific">Aromia moschata</name>
    <dbReference type="NCBI Taxonomy" id="1265417"/>
    <lineage>
        <taxon>Eukaryota</taxon>
        <taxon>Metazoa</taxon>
        <taxon>Ecdysozoa</taxon>
        <taxon>Arthropoda</taxon>
        <taxon>Hexapoda</taxon>
        <taxon>Insecta</taxon>
        <taxon>Pterygota</taxon>
        <taxon>Neoptera</taxon>
        <taxon>Endopterygota</taxon>
        <taxon>Coleoptera</taxon>
        <taxon>Polyphaga</taxon>
        <taxon>Cucujiformia</taxon>
        <taxon>Chrysomeloidea</taxon>
        <taxon>Cerambycidae</taxon>
        <taxon>Cerambycinae</taxon>
        <taxon>Callichromatini</taxon>
        <taxon>Aromia</taxon>
    </lineage>
</organism>
<keyword evidence="1" id="KW-0694">RNA-binding</keyword>
<dbReference type="GO" id="GO:0005689">
    <property type="term" value="C:U12-type spliceosomal complex"/>
    <property type="evidence" value="ECO:0007669"/>
    <property type="project" value="TreeGrafter"/>
</dbReference>
<dbReference type="EMBL" id="JAPWTK010000019">
    <property type="protein sequence ID" value="KAJ8958152.1"/>
    <property type="molecule type" value="Genomic_DNA"/>
</dbReference>
<feature type="compositionally biased region" description="Pro residues" evidence="2">
    <location>
        <begin position="1"/>
        <end position="10"/>
    </location>
</feature>
<dbReference type="AlphaFoldDB" id="A0AAV8Z1Y8"/>